<reference evidence="2 3" key="1">
    <citation type="submission" date="2018-02" db="EMBL/GenBank/DDBJ databases">
        <title>The genomes of Aspergillus section Nigri reveals drivers in fungal speciation.</title>
        <authorList>
            <consortium name="DOE Joint Genome Institute"/>
            <person name="Vesth T.C."/>
            <person name="Nybo J."/>
            <person name="Theobald S."/>
            <person name="Brandl J."/>
            <person name="Frisvad J.C."/>
            <person name="Nielsen K.F."/>
            <person name="Lyhne E.K."/>
            <person name="Kogle M.E."/>
            <person name="Kuo A."/>
            <person name="Riley R."/>
            <person name="Clum A."/>
            <person name="Nolan M."/>
            <person name="Lipzen A."/>
            <person name="Salamov A."/>
            <person name="Henrissat B."/>
            <person name="Wiebenga A."/>
            <person name="De vries R.P."/>
            <person name="Grigoriev I.V."/>
            <person name="Mortensen U.H."/>
            <person name="Andersen M.R."/>
            <person name="Baker S.E."/>
        </authorList>
    </citation>
    <scope>NUCLEOTIDE SEQUENCE [LARGE SCALE GENOMIC DNA]</scope>
    <source>
        <strain evidence="2 3">CBS 707.79</strain>
    </source>
</reference>
<dbReference type="PANTHER" id="PTHR36151:SF3">
    <property type="entry name" value="ER-BOUND OXYGENASE MPAB_MPAB'_RUBBER OXYGENASE CATALYTIC DOMAIN-CONTAINING PROTEIN"/>
    <property type="match status" value="1"/>
</dbReference>
<feature type="domain" description="ER-bound oxygenase mpaB/mpaB'/Rubber oxygenase catalytic" evidence="1">
    <location>
        <begin position="40"/>
        <end position="94"/>
    </location>
</feature>
<dbReference type="Proteomes" id="UP000247810">
    <property type="component" value="Unassembled WGS sequence"/>
</dbReference>
<dbReference type="AlphaFoldDB" id="A0A319DKF2"/>
<sequence>MNKNWGGCFSSLLHNRLRGYKGRSLGSVKRGYLIAKSKVPVYNRNLPVHLSVLMPWLRLITIELLPPRIREAYGLKSTKLRRGAYRLTLEVVRATYPFVPPFIRTYPKEYYLRDMRRRIGNVT</sequence>
<evidence type="ECO:0000313" key="3">
    <source>
        <dbReference type="Proteomes" id="UP000247810"/>
    </source>
</evidence>
<proteinExistence type="predicted"/>
<dbReference type="InterPro" id="IPR018713">
    <property type="entry name" value="MPAB/Lcp_cat_dom"/>
</dbReference>
<dbReference type="EMBL" id="KZ825816">
    <property type="protein sequence ID" value="PYH98000.1"/>
    <property type="molecule type" value="Genomic_DNA"/>
</dbReference>
<evidence type="ECO:0000259" key="1">
    <source>
        <dbReference type="Pfam" id="PF09995"/>
    </source>
</evidence>
<evidence type="ECO:0000313" key="2">
    <source>
        <dbReference type="EMBL" id="PYH98000.1"/>
    </source>
</evidence>
<accession>A0A319DKF2</accession>
<dbReference type="PANTHER" id="PTHR36151">
    <property type="entry name" value="BLR2777 PROTEIN"/>
    <property type="match status" value="1"/>
</dbReference>
<gene>
    <name evidence="2" type="ORF">BO71DRAFT_88482</name>
</gene>
<name>A0A319DKF2_9EURO</name>
<dbReference type="STRING" id="1448320.A0A319DKF2"/>
<dbReference type="GO" id="GO:0016491">
    <property type="term" value="F:oxidoreductase activity"/>
    <property type="evidence" value="ECO:0007669"/>
    <property type="project" value="InterPro"/>
</dbReference>
<dbReference type="OrthoDB" id="5131368at2759"/>
<dbReference type="VEuPathDB" id="FungiDB:BO71DRAFT_88482"/>
<keyword evidence="3" id="KW-1185">Reference proteome</keyword>
<protein>
    <recommendedName>
        <fullName evidence="1">ER-bound oxygenase mpaB/mpaB'/Rubber oxygenase catalytic domain-containing protein</fullName>
    </recommendedName>
</protein>
<dbReference type="Pfam" id="PF09995">
    <property type="entry name" value="MPAB_Lcp_cat"/>
    <property type="match status" value="1"/>
</dbReference>
<organism evidence="2 3">
    <name type="scientific">Aspergillus ellipticus CBS 707.79</name>
    <dbReference type="NCBI Taxonomy" id="1448320"/>
    <lineage>
        <taxon>Eukaryota</taxon>
        <taxon>Fungi</taxon>
        <taxon>Dikarya</taxon>
        <taxon>Ascomycota</taxon>
        <taxon>Pezizomycotina</taxon>
        <taxon>Eurotiomycetes</taxon>
        <taxon>Eurotiomycetidae</taxon>
        <taxon>Eurotiales</taxon>
        <taxon>Aspergillaceae</taxon>
        <taxon>Aspergillus</taxon>
        <taxon>Aspergillus subgen. Circumdati</taxon>
    </lineage>
</organism>